<feature type="compositionally biased region" description="Basic residues" evidence="1">
    <location>
        <begin position="277"/>
        <end position="293"/>
    </location>
</feature>
<feature type="compositionally biased region" description="Basic residues" evidence="1">
    <location>
        <begin position="130"/>
        <end position="144"/>
    </location>
</feature>
<accession>A0A6J4SNR8</accession>
<gene>
    <name evidence="2" type="ORF">AVDCRST_MAG45-1108</name>
</gene>
<feature type="compositionally biased region" description="Basic and acidic residues" evidence="1">
    <location>
        <begin position="1"/>
        <end position="11"/>
    </location>
</feature>
<feature type="compositionally biased region" description="Basic and acidic residues" evidence="1">
    <location>
        <begin position="115"/>
        <end position="129"/>
    </location>
</feature>
<organism evidence="2">
    <name type="scientific">uncultured Solirubrobacterales bacterium</name>
    <dbReference type="NCBI Taxonomy" id="768556"/>
    <lineage>
        <taxon>Bacteria</taxon>
        <taxon>Bacillati</taxon>
        <taxon>Actinomycetota</taxon>
        <taxon>Thermoleophilia</taxon>
        <taxon>Solirubrobacterales</taxon>
        <taxon>environmental samples</taxon>
    </lineage>
</organism>
<evidence type="ECO:0000313" key="2">
    <source>
        <dbReference type="EMBL" id="CAA9497913.1"/>
    </source>
</evidence>
<name>A0A6J4SNR8_9ACTN</name>
<feature type="compositionally biased region" description="Basic residues" evidence="1">
    <location>
        <begin position="211"/>
        <end position="232"/>
    </location>
</feature>
<reference evidence="2" key="1">
    <citation type="submission" date="2020-02" db="EMBL/GenBank/DDBJ databases">
        <authorList>
            <person name="Meier V. D."/>
        </authorList>
    </citation>
    <scope>NUCLEOTIDE SEQUENCE</scope>
    <source>
        <strain evidence="2">AVDCRST_MAG45</strain>
    </source>
</reference>
<feature type="region of interest" description="Disordered" evidence="1">
    <location>
        <begin position="59"/>
        <end position="473"/>
    </location>
</feature>
<feature type="compositionally biased region" description="Basic residues" evidence="1">
    <location>
        <begin position="160"/>
        <end position="172"/>
    </location>
</feature>
<dbReference type="EC" id="6.1.1.16" evidence="2"/>
<evidence type="ECO:0000256" key="1">
    <source>
        <dbReference type="SAM" id="MobiDB-lite"/>
    </source>
</evidence>
<keyword evidence="2" id="KW-0030">Aminoacyl-tRNA synthetase</keyword>
<proteinExistence type="predicted"/>
<feature type="compositionally biased region" description="Basic and acidic residues" evidence="1">
    <location>
        <begin position="371"/>
        <end position="381"/>
    </location>
</feature>
<feature type="non-terminal residue" evidence="2">
    <location>
        <position position="473"/>
    </location>
</feature>
<dbReference type="GO" id="GO:0004817">
    <property type="term" value="F:cysteine-tRNA ligase activity"/>
    <property type="evidence" value="ECO:0007669"/>
    <property type="project" value="UniProtKB-EC"/>
</dbReference>
<feature type="compositionally biased region" description="Basic and acidic residues" evidence="1">
    <location>
        <begin position="236"/>
        <end position="247"/>
    </location>
</feature>
<feature type="compositionally biased region" description="Basic and acidic residues" evidence="1">
    <location>
        <begin position="180"/>
        <end position="191"/>
    </location>
</feature>
<keyword evidence="2" id="KW-0436">Ligase</keyword>
<feature type="non-terminal residue" evidence="2">
    <location>
        <position position="1"/>
    </location>
</feature>
<feature type="compositionally biased region" description="Basic residues" evidence="1">
    <location>
        <begin position="331"/>
        <end position="350"/>
    </location>
</feature>
<sequence length="473" mass="53098">ARDPPPRHSQRDPPPPRAARARPGLDLRLRADGLLAHPRRQRAALCGLLAAQAVPRARGLRGDAGHQRHRRQRQDLRGGSDRGPAERAARARDDSRLRRGHRRPRPRATGPRAAGHRDRRADRRADRGAARARTRLRRGRRRLLPRAQLRALRKALEPRARRHGAGRGRREHRGGQGEPARLRAVEGEQARRGHRLGRAVGERAPGLAHRVLGHGRGTARARLRDPRRRLRPRLPSPRERDRPDRGRPWRSAGPAVDAQRHRPPRPGEDVEVGRQHQPARRGPRALRPRRARHLPRERALPPAARLLGGAAGRGRAGRRPGARALPAPRFGRARARGARSLRRALLRRSRGGLQHPGRARGAVRLGGRGEPAARRGGEARRGRPRGHAALPGDRASVGRDQTRRPGRQGRARTVARGRRGGARRTRRRAARRARGRPRRPRLRHRRSAPRRDRRARLGRARHSEGRAARPAAL</sequence>
<dbReference type="EMBL" id="CADCVU010000095">
    <property type="protein sequence ID" value="CAA9497913.1"/>
    <property type="molecule type" value="Genomic_DNA"/>
</dbReference>
<feature type="compositionally biased region" description="Basic and acidic residues" evidence="1">
    <location>
        <begin position="265"/>
        <end position="274"/>
    </location>
</feature>
<feature type="compositionally biased region" description="Basic and acidic residues" evidence="1">
    <location>
        <begin position="73"/>
        <end position="97"/>
    </location>
</feature>
<feature type="compositionally biased region" description="Basic residues" evidence="1">
    <location>
        <begin position="404"/>
        <end position="460"/>
    </location>
</feature>
<protein>
    <submittedName>
        <fullName evidence="2">Cysteinyl-tRNA synthetase</fullName>
        <ecNumber evidence="2">6.1.1.16</ecNumber>
    </submittedName>
</protein>
<dbReference type="AlphaFoldDB" id="A0A6J4SNR8"/>
<feature type="region of interest" description="Disordered" evidence="1">
    <location>
        <begin position="1"/>
        <end position="25"/>
    </location>
</feature>